<proteinExistence type="predicted"/>
<comment type="caution">
    <text evidence="1">The sequence shown here is derived from an EMBL/GenBank/DDBJ whole genome shotgun (WGS) entry which is preliminary data.</text>
</comment>
<accession>A0A0F9I0H3</accession>
<sequence>MNTVATYTLIQINAYDPTRTLTLRNAFVRDMNRRFKALTQVIWKAIVEQDCFGLQVEVYVELAAPLPEAFNFPRTADKLNAFMKWLNVQVEKGLLEMAEFQRIGESIEPAWTNLY</sequence>
<organism evidence="1">
    <name type="scientific">marine sediment metagenome</name>
    <dbReference type="NCBI Taxonomy" id="412755"/>
    <lineage>
        <taxon>unclassified sequences</taxon>
        <taxon>metagenomes</taxon>
        <taxon>ecological metagenomes</taxon>
    </lineage>
</organism>
<evidence type="ECO:0000313" key="1">
    <source>
        <dbReference type="EMBL" id="KKM12622.1"/>
    </source>
</evidence>
<name>A0A0F9I0H3_9ZZZZ</name>
<feature type="non-terminal residue" evidence="1">
    <location>
        <position position="115"/>
    </location>
</feature>
<dbReference type="EMBL" id="LAZR01015460">
    <property type="protein sequence ID" value="KKM12622.1"/>
    <property type="molecule type" value="Genomic_DNA"/>
</dbReference>
<gene>
    <name evidence="1" type="ORF">LCGC14_1719920</name>
</gene>
<reference evidence="1" key="1">
    <citation type="journal article" date="2015" name="Nature">
        <title>Complex archaea that bridge the gap between prokaryotes and eukaryotes.</title>
        <authorList>
            <person name="Spang A."/>
            <person name="Saw J.H."/>
            <person name="Jorgensen S.L."/>
            <person name="Zaremba-Niedzwiedzka K."/>
            <person name="Martijn J."/>
            <person name="Lind A.E."/>
            <person name="van Eijk R."/>
            <person name="Schleper C."/>
            <person name="Guy L."/>
            <person name="Ettema T.J."/>
        </authorList>
    </citation>
    <scope>NUCLEOTIDE SEQUENCE</scope>
</reference>
<protein>
    <submittedName>
        <fullName evidence="1">Uncharacterized protein</fullName>
    </submittedName>
</protein>
<dbReference type="AlphaFoldDB" id="A0A0F9I0H3"/>